<dbReference type="GO" id="GO:0005829">
    <property type="term" value="C:cytosol"/>
    <property type="evidence" value="ECO:0007669"/>
    <property type="project" value="TreeGrafter"/>
</dbReference>
<sequence length="574" mass="63890">MVKRSVLLLLSGAFEVEMVKALNTHPETEVALRCADFIDALAAARSGLGNILLVSDGVEITRQDVYELHGLEIAVIVLSKNEEPDELIEIGVDSVLNAASEENVLDAILSLPLIENEKIEPEYKSDYHYERTANNQVRDDDEELVDLTNSFSNSIQSEEHKKEKQIFDSDSSKLREQEQPRTNSRKIPSRRNLRNKPNQEEANVTKLESSPESSLSQGSAYSSAEIKELPRLMGNHIADNAKDSKADKSVITDTTLVSPEFFHTEKAKQKNSTKNAQVLLATKAQKHEFNRQMQKVGQLKQLPQVIAMRSAMGAPGKTTLAVNLAYLLGKLDYSVLYIDADLLSPCGNLFLGASPSWAGLALACRLASRGRLTEKNFQELLHPMGDNAQFLSGINSAERWPEITVSDLEAVLKTAKQMFDYVVIDTHSQLVYSENQQMMIETDPRDEISSFIMQAADLVITVISADPIGISRGVSLWRGSKFSEELLVFNQVSRERSGKAFQDSILQLLGNELASQKYLIIPESKEVPSALLAARPIYTLTPKAFCLGGIIAILALLTEKENQRQKKARKWFRK</sequence>
<proteinExistence type="predicted"/>
<dbReference type="GO" id="GO:0009898">
    <property type="term" value="C:cytoplasmic side of plasma membrane"/>
    <property type="evidence" value="ECO:0007669"/>
    <property type="project" value="TreeGrafter"/>
</dbReference>
<reference evidence="4 5" key="1">
    <citation type="submission" date="2016-10" db="EMBL/GenBank/DDBJ databases">
        <title>Actinomyces aegypiusis sp. nov., isolated from the Aegypius monachus in Qinghai Tibet Plateau China.</title>
        <authorList>
            <person name="Wang Y."/>
        </authorList>
    </citation>
    <scope>NUCLEOTIDE SEQUENCE [LARGE SCALE GENOMIC DNA]</scope>
    <source>
        <strain evidence="4 5">VUL4_3</strain>
    </source>
</reference>
<dbReference type="RefSeq" id="WP_071163941.1">
    <property type="nucleotide sequence ID" value="NZ_CP017812.1"/>
</dbReference>
<evidence type="ECO:0000256" key="1">
    <source>
        <dbReference type="SAM" id="MobiDB-lite"/>
    </source>
</evidence>
<dbReference type="AlphaFoldDB" id="A0A1D9MJJ3"/>
<name>A0A1D9MJJ3_9ACTO</name>
<dbReference type="InterPro" id="IPR002586">
    <property type="entry name" value="CobQ/CobB/MinD/ParA_Nub-bd_dom"/>
</dbReference>
<gene>
    <name evidence="4" type="ORF">BK816_03505</name>
</gene>
<dbReference type="Gene3D" id="3.40.50.300">
    <property type="entry name" value="P-loop containing nucleotide triphosphate hydrolases"/>
    <property type="match status" value="1"/>
</dbReference>
<dbReference type="GO" id="GO:0005524">
    <property type="term" value="F:ATP binding"/>
    <property type="evidence" value="ECO:0007669"/>
    <property type="project" value="TreeGrafter"/>
</dbReference>
<protein>
    <recommendedName>
        <fullName evidence="3">CobQ/CobB/MinD/ParA nucleotide binding domain-containing protein</fullName>
    </recommendedName>
</protein>
<dbReference type="OrthoDB" id="3217709at2"/>
<evidence type="ECO:0000313" key="5">
    <source>
        <dbReference type="Proteomes" id="UP000176288"/>
    </source>
</evidence>
<dbReference type="PANTHER" id="PTHR43384:SF10">
    <property type="entry name" value="ATPASE INVOLVED IN CHROMOSOME PARTITIONING, PARA_MIND FAMILY"/>
    <property type="match status" value="1"/>
</dbReference>
<keyword evidence="5" id="KW-1185">Reference proteome</keyword>
<evidence type="ECO:0000259" key="3">
    <source>
        <dbReference type="Pfam" id="PF01656"/>
    </source>
</evidence>
<evidence type="ECO:0000256" key="2">
    <source>
        <dbReference type="SAM" id="Phobius"/>
    </source>
</evidence>
<organism evidence="4 5">
    <name type="scientific">Boudabousia tangfeifanii</name>
    <dbReference type="NCBI Taxonomy" id="1912795"/>
    <lineage>
        <taxon>Bacteria</taxon>
        <taxon>Bacillati</taxon>
        <taxon>Actinomycetota</taxon>
        <taxon>Actinomycetes</taxon>
        <taxon>Actinomycetales</taxon>
        <taxon>Actinomycetaceae</taxon>
        <taxon>Boudabousia</taxon>
    </lineage>
</organism>
<dbReference type="Pfam" id="PF01656">
    <property type="entry name" value="CbiA"/>
    <property type="match status" value="1"/>
</dbReference>
<dbReference type="GO" id="GO:0051782">
    <property type="term" value="P:negative regulation of cell division"/>
    <property type="evidence" value="ECO:0007669"/>
    <property type="project" value="TreeGrafter"/>
</dbReference>
<dbReference type="PANTHER" id="PTHR43384">
    <property type="entry name" value="SEPTUM SITE-DETERMINING PROTEIN MIND HOMOLOG, CHLOROPLASTIC-RELATED"/>
    <property type="match status" value="1"/>
</dbReference>
<dbReference type="SUPFAM" id="SSF52540">
    <property type="entry name" value="P-loop containing nucleoside triphosphate hydrolases"/>
    <property type="match status" value="1"/>
</dbReference>
<dbReference type="InterPro" id="IPR027417">
    <property type="entry name" value="P-loop_NTPase"/>
</dbReference>
<feature type="compositionally biased region" description="Basic and acidic residues" evidence="1">
    <location>
        <begin position="157"/>
        <end position="179"/>
    </location>
</feature>
<accession>A0A1D9MJJ3</accession>
<evidence type="ECO:0000313" key="4">
    <source>
        <dbReference type="EMBL" id="AOZ72475.1"/>
    </source>
</evidence>
<keyword evidence="2" id="KW-0812">Transmembrane</keyword>
<dbReference type="KEGG" id="avu:BK816_03505"/>
<feature type="transmembrane region" description="Helical" evidence="2">
    <location>
        <begin position="537"/>
        <end position="557"/>
    </location>
</feature>
<dbReference type="Proteomes" id="UP000176288">
    <property type="component" value="Chromosome"/>
</dbReference>
<keyword evidence="2" id="KW-1133">Transmembrane helix</keyword>
<dbReference type="STRING" id="1912795.BK816_03505"/>
<feature type="region of interest" description="Disordered" evidence="1">
    <location>
        <begin position="152"/>
        <end position="222"/>
    </location>
</feature>
<dbReference type="InterPro" id="IPR050625">
    <property type="entry name" value="ParA/MinD_ATPase"/>
</dbReference>
<feature type="compositionally biased region" description="Low complexity" evidence="1">
    <location>
        <begin position="207"/>
        <end position="222"/>
    </location>
</feature>
<keyword evidence="2" id="KW-0472">Membrane</keyword>
<feature type="domain" description="CobQ/CobB/MinD/ParA nucleotide binding" evidence="3">
    <location>
        <begin position="309"/>
        <end position="533"/>
    </location>
</feature>
<dbReference type="GO" id="GO:0016887">
    <property type="term" value="F:ATP hydrolysis activity"/>
    <property type="evidence" value="ECO:0007669"/>
    <property type="project" value="TreeGrafter"/>
</dbReference>
<dbReference type="EMBL" id="CP017812">
    <property type="protein sequence ID" value="AOZ72475.1"/>
    <property type="molecule type" value="Genomic_DNA"/>
</dbReference>
<feature type="compositionally biased region" description="Basic residues" evidence="1">
    <location>
        <begin position="183"/>
        <end position="194"/>
    </location>
</feature>